<dbReference type="SUPFAM" id="SSF47413">
    <property type="entry name" value="lambda repressor-like DNA-binding domains"/>
    <property type="match status" value="1"/>
</dbReference>
<dbReference type="Proteomes" id="UP000031546">
    <property type="component" value="Unassembled WGS sequence"/>
</dbReference>
<evidence type="ECO:0000313" key="2">
    <source>
        <dbReference type="EMBL" id="KIH69709.1"/>
    </source>
</evidence>
<dbReference type="InterPro" id="IPR019734">
    <property type="entry name" value="TPR_rpt"/>
</dbReference>
<keyword evidence="5" id="KW-1185">Reference proteome</keyword>
<reference evidence="3" key="2">
    <citation type="submission" date="2020-04" db="EMBL/GenBank/DDBJ databases">
        <authorList>
            <person name="Tanveer F."/>
            <person name="Xie Y."/>
            <person name="Shinwari Z.K."/>
        </authorList>
    </citation>
    <scope>NUCLEOTIDE SEQUENCE</scope>
    <source>
        <strain evidence="3">MOSEL-ME25</strain>
    </source>
</reference>
<dbReference type="EMBL" id="JXII01000011">
    <property type="protein sequence ID" value="KIH69709.1"/>
    <property type="molecule type" value="Genomic_DNA"/>
</dbReference>
<gene>
    <name evidence="3" type="ORF">F7P68_0002120</name>
    <name evidence="2" type="ORF">SN16_12385</name>
</gene>
<dbReference type="SUPFAM" id="SSF48452">
    <property type="entry name" value="TPR-like"/>
    <property type="match status" value="1"/>
</dbReference>
<feature type="domain" description="HTH cro/C1-type" evidence="1">
    <location>
        <begin position="8"/>
        <end position="61"/>
    </location>
</feature>
<evidence type="ECO:0000313" key="3">
    <source>
        <dbReference type="EMBL" id="MDB0579334.1"/>
    </source>
</evidence>
<dbReference type="SMART" id="SM00530">
    <property type="entry name" value="HTH_XRE"/>
    <property type="match status" value="1"/>
</dbReference>
<name>A0A0C2HDF8_9STAP</name>
<dbReference type="STRING" id="45670.SN16_12385"/>
<evidence type="ECO:0000259" key="1">
    <source>
        <dbReference type="PROSITE" id="PS50943"/>
    </source>
</evidence>
<proteinExistence type="predicted"/>
<reference evidence="2 4" key="1">
    <citation type="submission" date="2015-01" db="EMBL/GenBank/DDBJ databases">
        <title>Genome sequences of high lactate-tolerant strain Salinicoccus roseus W12 with industrial interest.</title>
        <authorList>
            <person name="Wang H."/>
            <person name="Yu B."/>
        </authorList>
    </citation>
    <scope>NUCLEOTIDE SEQUENCE [LARGE SCALE GENOMIC DNA]</scope>
    <source>
        <strain evidence="2 4">W12</strain>
    </source>
</reference>
<dbReference type="RefSeq" id="WP_040106950.1">
    <property type="nucleotide sequence ID" value="NZ_JABEVU030000001.1"/>
</dbReference>
<protein>
    <submittedName>
        <fullName evidence="3">Helix-turn-helix domain-containing protein</fullName>
    </submittedName>
</protein>
<dbReference type="InterPro" id="IPR010982">
    <property type="entry name" value="Lambda_DNA-bd_dom_sf"/>
</dbReference>
<dbReference type="Gene3D" id="1.25.40.10">
    <property type="entry name" value="Tetratricopeptide repeat domain"/>
    <property type="match status" value="1"/>
</dbReference>
<dbReference type="Proteomes" id="UP000527860">
    <property type="component" value="Unassembled WGS sequence"/>
</dbReference>
<dbReference type="SMART" id="SM00028">
    <property type="entry name" value="TPR"/>
    <property type="match status" value="4"/>
</dbReference>
<evidence type="ECO:0000313" key="4">
    <source>
        <dbReference type="Proteomes" id="UP000031546"/>
    </source>
</evidence>
<evidence type="ECO:0000313" key="5">
    <source>
        <dbReference type="Proteomes" id="UP000527860"/>
    </source>
</evidence>
<dbReference type="Pfam" id="PF01381">
    <property type="entry name" value="HTH_3"/>
    <property type="match status" value="1"/>
</dbReference>
<dbReference type="PROSITE" id="PS50943">
    <property type="entry name" value="HTH_CROC1"/>
    <property type="match status" value="1"/>
</dbReference>
<dbReference type="CDD" id="cd00093">
    <property type="entry name" value="HTH_XRE"/>
    <property type="match status" value="1"/>
</dbReference>
<sequence length="280" mass="32925">MEDISGKIRKRRKMMSLSQGELAEGISSQSSISRLENGSFTISLGEFVRVMERLNLSMHDVFCSGEKTPGIIVREQLDAARKEQDYDRMEEILESERSGFWKQSPELEGYRSWHHGLVKQSKGQYRMALRLINIAIEMNQKNEWMYEAVAEMHLSKGNIFSQMKYDALDSYKEAEKYYRYSDQKSFKLIIKILCNLSISYCRKNEYEKALKYSNKGINILQKNESTYLLCETFYNKVMALIALEETKEALEIIHRIEYLYESHQKLDMLENLKTYSVQNI</sequence>
<dbReference type="EMBL" id="JABEVU030000001">
    <property type="protein sequence ID" value="MDB0579334.1"/>
    <property type="molecule type" value="Genomic_DNA"/>
</dbReference>
<accession>A0A0C2HDF8</accession>
<dbReference type="OrthoDB" id="1150409at2"/>
<dbReference type="GeneID" id="77846341"/>
<comment type="caution">
    <text evidence="2">The sequence shown here is derived from an EMBL/GenBank/DDBJ whole genome shotgun (WGS) entry which is preliminary data.</text>
</comment>
<dbReference type="GO" id="GO:0003677">
    <property type="term" value="F:DNA binding"/>
    <property type="evidence" value="ECO:0007669"/>
    <property type="project" value="InterPro"/>
</dbReference>
<dbReference type="AlphaFoldDB" id="A0A0C2HDF8"/>
<organism evidence="2 4">
    <name type="scientific">Salinicoccus roseus</name>
    <dbReference type="NCBI Taxonomy" id="45670"/>
    <lineage>
        <taxon>Bacteria</taxon>
        <taxon>Bacillati</taxon>
        <taxon>Bacillota</taxon>
        <taxon>Bacilli</taxon>
        <taxon>Bacillales</taxon>
        <taxon>Staphylococcaceae</taxon>
        <taxon>Salinicoccus</taxon>
    </lineage>
</organism>
<dbReference type="InterPro" id="IPR011990">
    <property type="entry name" value="TPR-like_helical_dom_sf"/>
</dbReference>
<dbReference type="InterPro" id="IPR053163">
    <property type="entry name" value="HTH-type_regulator_Rgg"/>
</dbReference>
<dbReference type="InterPro" id="IPR001387">
    <property type="entry name" value="Cro/C1-type_HTH"/>
</dbReference>
<reference evidence="3" key="3">
    <citation type="submission" date="2022-12" db="EMBL/GenBank/DDBJ databases">
        <title>Genome analysis and biological profiling of marine Salinicoccus roseus MOSEL-ME25.</title>
        <authorList>
            <person name="Mirza F.T."/>
            <person name="Xie Y."/>
            <person name="Shinwari Z.K."/>
        </authorList>
    </citation>
    <scope>NUCLEOTIDE SEQUENCE</scope>
    <source>
        <strain evidence="3">MOSEL-ME25</strain>
    </source>
</reference>
<dbReference type="PANTHER" id="PTHR37038">
    <property type="entry name" value="TRANSCRIPTIONAL REGULATOR-RELATED"/>
    <property type="match status" value="1"/>
</dbReference>